<feature type="compositionally biased region" description="Acidic residues" evidence="6">
    <location>
        <begin position="508"/>
        <end position="531"/>
    </location>
</feature>
<dbReference type="InterPro" id="IPR004342">
    <property type="entry name" value="EXS_C"/>
</dbReference>
<feature type="transmembrane region" description="Helical" evidence="7">
    <location>
        <begin position="69"/>
        <end position="87"/>
    </location>
</feature>
<dbReference type="PANTHER" id="PTHR31934">
    <property type="entry name" value="ALPHA/BETA-HYDROLASES SUPERFAMILY PROTEIN"/>
    <property type="match status" value="1"/>
</dbReference>
<evidence type="ECO:0000259" key="8">
    <source>
        <dbReference type="Pfam" id="PF03124"/>
    </source>
</evidence>
<keyword evidence="3 7" id="KW-0812">Transmembrane</keyword>
<comment type="similarity">
    <text evidence="2">Belongs to the IWR1/SLC7A6OS family.</text>
</comment>
<evidence type="ECO:0000313" key="11">
    <source>
        <dbReference type="Proteomes" id="UP001202328"/>
    </source>
</evidence>
<comment type="subcellular location">
    <subcellularLocation>
        <location evidence="1">Membrane</location>
        <topology evidence="1">Multi-pass membrane protein</topology>
    </subcellularLocation>
</comment>
<evidence type="ECO:0000256" key="6">
    <source>
        <dbReference type="SAM" id="MobiDB-lite"/>
    </source>
</evidence>
<dbReference type="Pfam" id="PF08574">
    <property type="entry name" value="Iwr1"/>
    <property type="match status" value="1"/>
</dbReference>
<feature type="domain" description="EXS" evidence="8">
    <location>
        <begin position="21"/>
        <end position="232"/>
    </location>
</feature>
<name>A0AAD4TJN4_9MAGN</name>
<reference evidence="10" key="1">
    <citation type="submission" date="2022-04" db="EMBL/GenBank/DDBJ databases">
        <title>A functionally conserved STORR gene fusion in Papaver species that diverged 16.8 million years ago.</title>
        <authorList>
            <person name="Catania T."/>
        </authorList>
    </citation>
    <scope>NUCLEOTIDE SEQUENCE</scope>
    <source>
        <strain evidence="10">S-188037</strain>
    </source>
</reference>
<evidence type="ECO:0000259" key="9">
    <source>
        <dbReference type="Pfam" id="PF08574"/>
    </source>
</evidence>
<keyword evidence="5 7" id="KW-0472">Membrane</keyword>
<accession>A0AAD4TJN4</accession>
<comment type="caution">
    <text evidence="10">The sequence shown here is derived from an EMBL/GenBank/DDBJ whole genome shotgun (WGS) entry which is preliminary data.</text>
</comment>
<feature type="transmembrane region" description="Helical" evidence="7">
    <location>
        <begin position="94"/>
        <end position="116"/>
    </location>
</feature>
<feature type="domain" description="Transcription factor Iwr1" evidence="9">
    <location>
        <begin position="448"/>
        <end position="511"/>
    </location>
</feature>
<feature type="compositionally biased region" description="Acidic residues" evidence="6">
    <location>
        <begin position="482"/>
        <end position="495"/>
    </location>
</feature>
<dbReference type="PANTHER" id="PTHR31934:SF2">
    <property type="entry name" value="RNA-DIRECTED DNA METHYLATION 4"/>
    <property type="match status" value="1"/>
</dbReference>
<feature type="compositionally biased region" description="Acidic residues" evidence="6">
    <location>
        <begin position="556"/>
        <end position="570"/>
    </location>
</feature>
<dbReference type="AlphaFoldDB" id="A0AAD4TJN4"/>
<evidence type="ECO:0008006" key="12">
    <source>
        <dbReference type="Google" id="ProtNLM"/>
    </source>
</evidence>
<protein>
    <recommendedName>
        <fullName evidence="12">EXS domain-containing protein</fullName>
    </recommendedName>
</protein>
<organism evidence="10 11">
    <name type="scientific">Papaver atlanticum</name>
    <dbReference type="NCBI Taxonomy" id="357466"/>
    <lineage>
        <taxon>Eukaryota</taxon>
        <taxon>Viridiplantae</taxon>
        <taxon>Streptophyta</taxon>
        <taxon>Embryophyta</taxon>
        <taxon>Tracheophyta</taxon>
        <taxon>Spermatophyta</taxon>
        <taxon>Magnoliopsida</taxon>
        <taxon>Ranunculales</taxon>
        <taxon>Papaveraceae</taxon>
        <taxon>Papaveroideae</taxon>
        <taxon>Papaver</taxon>
    </lineage>
</organism>
<evidence type="ECO:0000256" key="7">
    <source>
        <dbReference type="SAM" id="Phobius"/>
    </source>
</evidence>
<keyword evidence="11" id="KW-1185">Reference proteome</keyword>
<evidence type="ECO:0000256" key="5">
    <source>
        <dbReference type="ARBA" id="ARBA00023136"/>
    </source>
</evidence>
<evidence type="ECO:0000256" key="4">
    <source>
        <dbReference type="ARBA" id="ARBA00022989"/>
    </source>
</evidence>
<feature type="compositionally biased region" description="Basic and acidic residues" evidence="6">
    <location>
        <begin position="538"/>
        <end position="555"/>
    </location>
</feature>
<evidence type="ECO:0000256" key="3">
    <source>
        <dbReference type="ARBA" id="ARBA00022692"/>
    </source>
</evidence>
<sequence length="570" mass="66061">MTSGIVFLKTVREVANETYYIFYPPFVLIAGVFAWAGILLIFQSYNVPYRQVLNLPNYQYLSAHDTFKLGSYMFLNMITWMGLHILLRHWECTRAALIVAIIAYISPVTYVGYLWFFHRNSLTTLCQTLWNVLIPIRVPSFREIFLTDLVTSLAKILSDMTSVILSMIYLLGGSKSIFDSAPTILLPIIVTCLPFGYRLLQSLLLGYNNSDRIQFLNAFKHASSILGIFWSANLALDFVLRVCWAVRFIDPNLNDYRILLGLSIAEILRRFLWIVIRIVVQIQAIARLRPPIKQLEVVIDGQPIKVGGVPCQEIDGWQVYVYYKTKNLEKRKQTFKRQLVNKRDNLLLRAREKHEYMAKNARLEKIWKRRKGNGIHEMCNIYDVVRVGEEEEIPKKVEQTEDMSLEDSQMLCNFLPLLREYLPEVASEIQSDIYSYVSSSEGALHMVDDYVYDSYAVKDEMNTAEEEGDLDAYPLVLVGGEDDYYDGQQESEWDTSDSNAEDNPLNEYPDEVSSSEEETDEDEDDEDEDEEGVTRVNGFRELDEFRKTKTLHSSEDEYSYEDEDEEEDDD</sequence>
<evidence type="ECO:0000256" key="2">
    <source>
        <dbReference type="ARBA" id="ARBA00010218"/>
    </source>
</evidence>
<evidence type="ECO:0000256" key="1">
    <source>
        <dbReference type="ARBA" id="ARBA00004141"/>
    </source>
</evidence>
<feature type="transmembrane region" description="Helical" evidence="7">
    <location>
        <begin position="20"/>
        <end position="42"/>
    </location>
</feature>
<proteinExistence type="inferred from homology"/>
<dbReference type="GO" id="GO:0016020">
    <property type="term" value="C:membrane"/>
    <property type="evidence" value="ECO:0007669"/>
    <property type="project" value="UniProtKB-SubCell"/>
</dbReference>
<evidence type="ECO:0000313" key="10">
    <source>
        <dbReference type="EMBL" id="KAI3958006.1"/>
    </source>
</evidence>
<feature type="region of interest" description="Disordered" evidence="6">
    <location>
        <begin position="482"/>
        <end position="570"/>
    </location>
</feature>
<dbReference type="EMBL" id="JAJJMB010001184">
    <property type="protein sequence ID" value="KAI3958006.1"/>
    <property type="molecule type" value="Genomic_DNA"/>
</dbReference>
<gene>
    <name evidence="10" type="ORF">MKW98_020648</name>
</gene>
<keyword evidence="4 7" id="KW-1133">Transmembrane helix</keyword>
<dbReference type="InterPro" id="IPR013883">
    <property type="entry name" value="TF_Iwr1_dom"/>
</dbReference>
<dbReference type="Proteomes" id="UP001202328">
    <property type="component" value="Unassembled WGS sequence"/>
</dbReference>
<dbReference type="Pfam" id="PF03124">
    <property type="entry name" value="EXS"/>
    <property type="match status" value="1"/>
</dbReference>